<dbReference type="EMBL" id="BAAFZP010000002">
    <property type="protein sequence ID" value="GAB1584780.1"/>
    <property type="molecule type" value="Genomic_DNA"/>
</dbReference>
<proteinExistence type="predicted"/>
<comment type="caution">
    <text evidence="1">The sequence shown here is derived from an EMBL/GenBank/DDBJ whole genome shotgun (WGS) entry which is preliminary data.</text>
</comment>
<name>A0ABQ0H781_9HYPH</name>
<evidence type="ECO:0000313" key="1">
    <source>
        <dbReference type="EMBL" id="GAB1584780.1"/>
    </source>
</evidence>
<organism evidence="1 2">
    <name type="scientific">Phyllobacterium phragmitis</name>
    <dbReference type="NCBI Taxonomy" id="2670329"/>
    <lineage>
        <taxon>Bacteria</taxon>
        <taxon>Pseudomonadati</taxon>
        <taxon>Pseudomonadota</taxon>
        <taxon>Alphaproteobacteria</taxon>
        <taxon>Hyphomicrobiales</taxon>
        <taxon>Phyllobacteriaceae</taxon>
        <taxon>Phyllobacterium</taxon>
    </lineage>
</organism>
<protein>
    <submittedName>
        <fullName evidence="1">Uncharacterized protein</fullName>
    </submittedName>
</protein>
<gene>
    <name evidence="1" type="ORF">PPNSA23_47230</name>
</gene>
<dbReference type="Proteomes" id="UP001628091">
    <property type="component" value="Unassembled WGS sequence"/>
</dbReference>
<evidence type="ECO:0000313" key="2">
    <source>
        <dbReference type="Proteomes" id="UP001628091"/>
    </source>
</evidence>
<sequence>MPLYELSEGKLLASSYAGEQRLVVEALRQTCNFRRTHLVHAGLPPVAAKAHADISTRVGVPLPLNGSRHADTERMEGEGVYRNEAISMTGNIRKPRKASSDHSLCKKTEAPCCATPSPRKTELWHCRTA</sequence>
<reference evidence="1 2" key="1">
    <citation type="submission" date="2024-10" db="EMBL/GenBank/DDBJ databases">
        <title>Isolation, draft genome sequencing and identification of Phyllobacterium sp. NSA23, isolated from leaf soil.</title>
        <authorList>
            <person name="Akita H."/>
        </authorList>
    </citation>
    <scope>NUCLEOTIDE SEQUENCE [LARGE SCALE GENOMIC DNA]</scope>
    <source>
        <strain evidence="1 2">NSA23</strain>
    </source>
</reference>
<accession>A0ABQ0H781</accession>
<keyword evidence="2" id="KW-1185">Reference proteome</keyword>